<sequence length="161" mass="16647">MSDDFGNASARGRAPDVDEAALRDRLRADDVRTRRDAALGVVDRASDDGSGSAADGGGVTEATLSALAERVTSDPDPDVRQFAAEALGVAGAAPDRVAPALADDDPGCGRRRSSRTRGPPAATPPTASVSGWRTTPDRFVATRSSRWRNSTRSPPTACASV</sequence>
<feature type="region of interest" description="Disordered" evidence="1">
    <location>
        <begin position="1"/>
        <end position="60"/>
    </location>
</feature>
<organism evidence="2 3">
    <name type="scientific">Halobaculum litoreum</name>
    <dbReference type="NCBI Taxonomy" id="3031998"/>
    <lineage>
        <taxon>Archaea</taxon>
        <taxon>Methanobacteriati</taxon>
        <taxon>Methanobacteriota</taxon>
        <taxon>Stenosarchaea group</taxon>
        <taxon>Halobacteria</taxon>
        <taxon>Halobacteriales</taxon>
        <taxon>Haloferacaceae</taxon>
        <taxon>Halobaculum</taxon>
    </lineage>
</organism>
<gene>
    <name evidence="2" type="ORF">ACFQRB_05675</name>
</gene>
<feature type="compositionally biased region" description="Low complexity" evidence="1">
    <location>
        <begin position="142"/>
        <end position="161"/>
    </location>
</feature>
<dbReference type="AlphaFoldDB" id="A0ABD5XSU1"/>
<evidence type="ECO:0000256" key="1">
    <source>
        <dbReference type="SAM" id="MobiDB-lite"/>
    </source>
</evidence>
<dbReference type="InterPro" id="IPR011989">
    <property type="entry name" value="ARM-like"/>
</dbReference>
<evidence type="ECO:0000313" key="2">
    <source>
        <dbReference type="EMBL" id="MFC7136187.1"/>
    </source>
</evidence>
<dbReference type="Gene3D" id="1.25.10.10">
    <property type="entry name" value="Leucine-rich Repeat Variant"/>
    <property type="match status" value="1"/>
</dbReference>
<accession>A0ABD5XSU1</accession>
<protein>
    <recommendedName>
        <fullName evidence="4">HEAT repeat-containing protein</fullName>
    </recommendedName>
</protein>
<feature type="compositionally biased region" description="Low complexity" evidence="1">
    <location>
        <begin position="116"/>
        <end position="127"/>
    </location>
</feature>
<evidence type="ECO:0000313" key="3">
    <source>
        <dbReference type="Proteomes" id="UP001596368"/>
    </source>
</evidence>
<dbReference type="EMBL" id="JBHSZG010000001">
    <property type="protein sequence ID" value="MFC7136187.1"/>
    <property type="molecule type" value="Genomic_DNA"/>
</dbReference>
<feature type="compositionally biased region" description="Basic and acidic residues" evidence="1">
    <location>
        <begin position="13"/>
        <end position="37"/>
    </location>
</feature>
<evidence type="ECO:0008006" key="4">
    <source>
        <dbReference type="Google" id="ProtNLM"/>
    </source>
</evidence>
<feature type="compositionally biased region" description="Low complexity" evidence="1">
    <location>
        <begin position="38"/>
        <end position="53"/>
    </location>
</feature>
<keyword evidence="3" id="KW-1185">Reference proteome</keyword>
<reference evidence="2 3" key="1">
    <citation type="journal article" date="2019" name="Int. J. Syst. Evol. Microbiol.">
        <title>The Global Catalogue of Microorganisms (GCM) 10K type strain sequencing project: providing services to taxonomists for standard genome sequencing and annotation.</title>
        <authorList>
            <consortium name="The Broad Institute Genomics Platform"/>
            <consortium name="The Broad Institute Genome Sequencing Center for Infectious Disease"/>
            <person name="Wu L."/>
            <person name="Ma J."/>
        </authorList>
    </citation>
    <scope>NUCLEOTIDE SEQUENCE [LARGE SCALE GENOMIC DNA]</scope>
    <source>
        <strain evidence="2 3">DT92</strain>
    </source>
</reference>
<comment type="caution">
    <text evidence="2">The sequence shown here is derived from an EMBL/GenBank/DDBJ whole genome shotgun (WGS) entry which is preliminary data.</text>
</comment>
<dbReference type="Proteomes" id="UP001596368">
    <property type="component" value="Unassembled WGS sequence"/>
</dbReference>
<feature type="region of interest" description="Disordered" evidence="1">
    <location>
        <begin position="95"/>
        <end position="161"/>
    </location>
</feature>
<dbReference type="InterPro" id="IPR016024">
    <property type="entry name" value="ARM-type_fold"/>
</dbReference>
<dbReference type="SUPFAM" id="SSF48371">
    <property type="entry name" value="ARM repeat"/>
    <property type="match status" value="1"/>
</dbReference>
<name>A0ABD5XSU1_9EURY</name>
<proteinExistence type="predicted"/>